<protein>
    <recommendedName>
        <fullName evidence="3">Secreted protein</fullName>
    </recommendedName>
</protein>
<comment type="caution">
    <text evidence="1">The sequence shown here is derived from an EMBL/GenBank/DDBJ whole genome shotgun (WGS) entry which is preliminary data.</text>
</comment>
<evidence type="ECO:0008006" key="3">
    <source>
        <dbReference type="Google" id="ProtNLM"/>
    </source>
</evidence>
<accession>A0AB34VBM3</accession>
<proteinExistence type="predicted"/>
<evidence type="ECO:0000313" key="2">
    <source>
        <dbReference type="Proteomes" id="UP000072520"/>
    </source>
</evidence>
<evidence type="ECO:0000313" key="1">
    <source>
        <dbReference type="EMBL" id="KTS94879.1"/>
    </source>
</evidence>
<dbReference type="EMBL" id="LDSI01000026">
    <property type="protein sequence ID" value="KTS94879.1"/>
    <property type="molecule type" value="Genomic_DNA"/>
</dbReference>
<gene>
    <name evidence="1" type="ORF">RSA13_17380</name>
</gene>
<dbReference type="Proteomes" id="UP000072520">
    <property type="component" value="Unassembled WGS sequence"/>
</dbReference>
<sequence length="77" mass="8662">MESVKSWLMTIITMTAQAQSTRVLRMALGFCDPYLSEAAAQSPRRKTQAKRKLSINTFNADDELSAVIIFIISLRLI</sequence>
<reference evidence="1 2" key="1">
    <citation type="journal article" date="2016" name="Front. Microbiol.">
        <title>Genomic Resource of Rice Seed Associated Bacteria.</title>
        <authorList>
            <person name="Midha S."/>
            <person name="Bansal K."/>
            <person name="Sharma S."/>
            <person name="Kumar N."/>
            <person name="Patil P.P."/>
            <person name="Chaudhry V."/>
            <person name="Patil P.B."/>
        </authorList>
    </citation>
    <scope>NUCLEOTIDE SEQUENCE [LARGE SCALE GENOMIC DNA]</scope>
    <source>
        <strain evidence="1 2">RSA13</strain>
    </source>
</reference>
<organism evidence="1 2">
    <name type="scientific">Pantoea stewartii</name>
    <dbReference type="NCBI Taxonomy" id="66269"/>
    <lineage>
        <taxon>Bacteria</taxon>
        <taxon>Pseudomonadati</taxon>
        <taxon>Pseudomonadota</taxon>
        <taxon>Gammaproteobacteria</taxon>
        <taxon>Enterobacterales</taxon>
        <taxon>Erwiniaceae</taxon>
        <taxon>Pantoea</taxon>
    </lineage>
</organism>
<dbReference type="AlphaFoldDB" id="A0AB34VBM3"/>
<name>A0AB34VBM3_9GAMM</name>